<evidence type="ECO:0000256" key="1">
    <source>
        <dbReference type="SAM" id="Phobius"/>
    </source>
</evidence>
<dbReference type="AlphaFoldDB" id="A0A920CPU5"/>
<dbReference type="Proteomes" id="UP000682811">
    <property type="component" value="Unassembled WGS sequence"/>
</dbReference>
<feature type="transmembrane region" description="Helical" evidence="1">
    <location>
        <begin position="178"/>
        <end position="197"/>
    </location>
</feature>
<feature type="domain" description="DUF418" evidence="2">
    <location>
        <begin position="190"/>
        <end position="342"/>
    </location>
</feature>
<evidence type="ECO:0000259" key="2">
    <source>
        <dbReference type="Pfam" id="PF04235"/>
    </source>
</evidence>
<sequence length="358" mass="39755">MQPSVSSKERIVSLDIIRGMALFGILLINIKGYRVVVEGMALPDIAGFNEVIQTFTTVFIEKKFYSIFSFLFGAGFYLFASRAESRGDKPLRLFSRRLLALLLIGVAHLPIFWGSILFFYALIGFLLLPFYRASVKTTLWIGGGLLVLHLAATGLQFAISYSELEIAQALNFLTNDCITIFLMFLSGCVAAKAGWIGKTGEHIRSIRKLFLLLLPIAAGLSVWMWVAEGNADPLLSSIVALSAIPMAYCYLSGLFLLLEHRSIARLFSPVGKLGRMALTNYVAQSLIGVALLDMFGINFPTPVEIVLVAIVIFVIQVVISVVWLRFFRMGPLEKLWRIMTYGRRAIGRTGRTHVSARD</sequence>
<dbReference type="PANTHER" id="PTHR30590">
    <property type="entry name" value="INNER MEMBRANE PROTEIN"/>
    <property type="match status" value="1"/>
</dbReference>
<feature type="transmembrane region" description="Helical" evidence="1">
    <location>
        <begin position="139"/>
        <end position="158"/>
    </location>
</feature>
<evidence type="ECO:0000313" key="3">
    <source>
        <dbReference type="EMBL" id="GIO46675.1"/>
    </source>
</evidence>
<feature type="transmembrane region" description="Helical" evidence="1">
    <location>
        <begin position="305"/>
        <end position="327"/>
    </location>
</feature>
<feature type="transmembrane region" description="Helical" evidence="1">
    <location>
        <begin position="64"/>
        <end position="80"/>
    </location>
</feature>
<keyword evidence="1" id="KW-1133">Transmembrane helix</keyword>
<dbReference type="PANTHER" id="PTHR30590:SF2">
    <property type="entry name" value="INNER MEMBRANE PROTEIN"/>
    <property type="match status" value="1"/>
</dbReference>
<reference evidence="3 4" key="1">
    <citation type="submission" date="2021-03" db="EMBL/GenBank/DDBJ databases">
        <title>Antimicrobial resistance genes in bacteria isolated from Japanese honey, and their potential for conferring macrolide and lincosamide resistance in the American foulbrood pathogen Paenibacillus larvae.</title>
        <authorList>
            <person name="Okamoto M."/>
            <person name="Kumagai M."/>
            <person name="Kanamori H."/>
            <person name="Takamatsu D."/>
        </authorList>
    </citation>
    <scope>NUCLEOTIDE SEQUENCE [LARGE SCALE GENOMIC DNA]</scope>
    <source>
        <strain evidence="3 4">J34TS1</strain>
    </source>
</reference>
<accession>A0A920CPU5</accession>
<dbReference type="InterPro" id="IPR007349">
    <property type="entry name" value="DUF418"/>
</dbReference>
<protein>
    <submittedName>
        <fullName evidence="3">Membrane protein</fullName>
    </submittedName>
</protein>
<gene>
    <name evidence="3" type="ORF">J34TS1_14400</name>
</gene>
<organism evidence="3 4">
    <name type="scientific">Paenibacillus azoreducens</name>
    <dbReference type="NCBI Taxonomy" id="116718"/>
    <lineage>
        <taxon>Bacteria</taxon>
        <taxon>Bacillati</taxon>
        <taxon>Bacillota</taxon>
        <taxon>Bacilli</taxon>
        <taxon>Bacillales</taxon>
        <taxon>Paenibacillaceae</taxon>
        <taxon>Paenibacillus</taxon>
    </lineage>
</organism>
<dbReference type="EMBL" id="BORT01000004">
    <property type="protein sequence ID" value="GIO46675.1"/>
    <property type="molecule type" value="Genomic_DNA"/>
</dbReference>
<comment type="caution">
    <text evidence="3">The sequence shown here is derived from an EMBL/GenBank/DDBJ whole genome shotgun (WGS) entry which is preliminary data.</text>
</comment>
<keyword evidence="1" id="KW-0812">Transmembrane</keyword>
<dbReference type="Pfam" id="PF04235">
    <property type="entry name" value="DUF418"/>
    <property type="match status" value="1"/>
</dbReference>
<keyword evidence="4" id="KW-1185">Reference proteome</keyword>
<feature type="transmembrane region" description="Helical" evidence="1">
    <location>
        <begin position="238"/>
        <end position="258"/>
    </location>
</feature>
<feature type="transmembrane region" description="Helical" evidence="1">
    <location>
        <begin position="209"/>
        <end position="226"/>
    </location>
</feature>
<dbReference type="RefSeq" id="WP_212977647.1">
    <property type="nucleotide sequence ID" value="NZ_AP025343.1"/>
</dbReference>
<evidence type="ECO:0000313" key="4">
    <source>
        <dbReference type="Proteomes" id="UP000682811"/>
    </source>
</evidence>
<keyword evidence="1" id="KW-0472">Membrane</keyword>
<name>A0A920CPU5_9BACL</name>
<feature type="transmembrane region" description="Helical" evidence="1">
    <location>
        <begin position="100"/>
        <end position="127"/>
    </location>
</feature>
<feature type="transmembrane region" description="Helical" evidence="1">
    <location>
        <begin position="12"/>
        <end position="30"/>
    </location>
</feature>
<proteinExistence type="predicted"/>
<dbReference type="InterPro" id="IPR052529">
    <property type="entry name" value="Bact_Transport_Assoc"/>
</dbReference>
<feature type="transmembrane region" description="Helical" evidence="1">
    <location>
        <begin position="278"/>
        <end position="299"/>
    </location>
</feature>